<dbReference type="InterPro" id="IPR013785">
    <property type="entry name" value="Aldolase_TIM"/>
</dbReference>
<feature type="active site" description="Proton donor" evidence="9">
    <location>
        <position position="83"/>
    </location>
</feature>
<comment type="pathway">
    <text evidence="3 12">Carbohydrate degradation; glycolysis; D-glyceraldehyde 3-phosphate and glycerone phosphate from D-glucose: step 4/4.</text>
</comment>
<keyword evidence="5 11" id="KW-0479">Metal-binding</keyword>
<feature type="binding site" evidence="10">
    <location>
        <begin position="275"/>
        <end position="278"/>
    </location>
    <ligand>
        <name>dihydroxyacetone phosphate</name>
        <dbReference type="ChEBI" id="CHEBI:57642"/>
    </ligand>
</feature>
<dbReference type="InterPro" id="IPR006412">
    <property type="entry name" value="Fruct_bisP_Calv"/>
</dbReference>
<evidence type="ECO:0000256" key="4">
    <source>
        <dbReference type="ARBA" id="ARBA00005812"/>
    </source>
</evidence>
<comment type="function">
    <text evidence="2 12">Catalyzes the aldol condensation of dihydroxyacetone phosphate (DHAP or glycerone-phosphate) with glyceraldehyde 3-phosphate (G3P) to form fructose 1,6-bisphosphate (FBP) in gluconeogenesis and the reverse reaction in glycolysis.</text>
</comment>
<name>A0A8J7FEE0_9CYAN</name>
<comment type="catalytic activity">
    <reaction evidence="1 12">
        <text>beta-D-fructose 1,6-bisphosphate = D-glyceraldehyde 3-phosphate + dihydroxyacetone phosphate</text>
        <dbReference type="Rhea" id="RHEA:14729"/>
        <dbReference type="ChEBI" id="CHEBI:32966"/>
        <dbReference type="ChEBI" id="CHEBI:57642"/>
        <dbReference type="ChEBI" id="CHEBI:59776"/>
        <dbReference type="EC" id="4.1.2.13"/>
    </reaction>
</comment>
<gene>
    <name evidence="13" type="primary">fba</name>
    <name evidence="13" type="ORF">IQ247_20000</name>
</gene>
<dbReference type="AlphaFoldDB" id="A0A8J7FEE0"/>
<dbReference type="UniPathway" id="UPA00109">
    <property type="reaction ID" value="UER00183"/>
</dbReference>
<keyword evidence="7 12" id="KW-0324">Glycolysis</keyword>
<dbReference type="CDD" id="cd00947">
    <property type="entry name" value="TBP_aldolase_IIB"/>
    <property type="match status" value="1"/>
</dbReference>
<accession>A0A8J7FEE0</accession>
<dbReference type="PROSITE" id="PS00806">
    <property type="entry name" value="ALDOLASE_CLASS_II_2"/>
    <property type="match status" value="1"/>
</dbReference>
<dbReference type="Proteomes" id="UP000620559">
    <property type="component" value="Unassembled WGS sequence"/>
</dbReference>
<evidence type="ECO:0000256" key="6">
    <source>
        <dbReference type="ARBA" id="ARBA00022833"/>
    </source>
</evidence>
<reference evidence="13" key="1">
    <citation type="submission" date="2020-10" db="EMBL/GenBank/DDBJ databases">
        <authorList>
            <person name="Castelo-Branco R."/>
            <person name="Eusebio N."/>
            <person name="Adriana R."/>
            <person name="Vieira A."/>
            <person name="Brugerolle De Fraissinette N."/>
            <person name="Rezende De Castro R."/>
            <person name="Schneider M.P."/>
            <person name="Vasconcelos V."/>
            <person name="Leao P.N."/>
        </authorList>
    </citation>
    <scope>NUCLEOTIDE SEQUENCE</scope>
    <source>
        <strain evidence="13">LEGE 06105</strain>
    </source>
</reference>
<dbReference type="PANTHER" id="PTHR30304:SF0">
    <property type="entry name" value="D-TAGATOSE-1,6-BISPHOSPHATE ALDOLASE SUBUNIT GATY-RELATED"/>
    <property type="match status" value="1"/>
</dbReference>
<dbReference type="EMBL" id="JADEWL010000077">
    <property type="protein sequence ID" value="MBE9214928.1"/>
    <property type="molecule type" value="Genomic_DNA"/>
</dbReference>
<feature type="binding site" evidence="11">
    <location>
        <position position="198"/>
    </location>
    <ligand>
        <name>Zn(2+)</name>
        <dbReference type="ChEBI" id="CHEBI:29105"/>
        <label>1</label>
        <note>catalytic</note>
    </ligand>
</feature>
<dbReference type="EC" id="4.1.2.13" evidence="12"/>
<dbReference type="Gene3D" id="3.20.20.70">
    <property type="entry name" value="Aldolase class I"/>
    <property type="match status" value="1"/>
</dbReference>
<dbReference type="SUPFAM" id="SSF51569">
    <property type="entry name" value="Aldolase"/>
    <property type="match status" value="1"/>
</dbReference>
<evidence type="ECO:0000256" key="7">
    <source>
        <dbReference type="ARBA" id="ARBA00023152"/>
    </source>
</evidence>
<feature type="binding site" evidence="11">
    <location>
        <position position="142"/>
    </location>
    <ligand>
        <name>Zn(2+)</name>
        <dbReference type="ChEBI" id="CHEBI:29105"/>
        <label>2</label>
    </ligand>
</feature>
<keyword evidence="6 11" id="KW-0862">Zinc</keyword>
<feature type="binding site" evidence="11">
    <location>
        <position position="84"/>
    </location>
    <ligand>
        <name>Zn(2+)</name>
        <dbReference type="ChEBI" id="CHEBI:29105"/>
        <label>1</label>
        <note>catalytic</note>
    </ligand>
</feature>
<comment type="caution">
    <text evidence="13">The sequence shown here is derived from an EMBL/GenBank/DDBJ whole genome shotgun (WGS) entry which is preliminary data.</text>
</comment>
<comment type="cofactor">
    <cofactor evidence="12">
        <name>Zn(2+)</name>
        <dbReference type="ChEBI" id="CHEBI:29105"/>
    </cofactor>
    <text evidence="12">One is catalytic and the other provides a structural contribution.</text>
</comment>
<dbReference type="Pfam" id="PF01116">
    <property type="entry name" value="F_bP_aldolase"/>
    <property type="match status" value="1"/>
</dbReference>
<dbReference type="GO" id="GO:0004332">
    <property type="term" value="F:fructose-bisphosphate aldolase activity"/>
    <property type="evidence" value="ECO:0007669"/>
    <property type="project" value="UniProtKB-EC"/>
</dbReference>
<dbReference type="FunFam" id="3.20.20.70:FF:000111">
    <property type="entry name" value="Fructose-1,6-bisphosphate aldolase"/>
    <property type="match status" value="1"/>
</dbReference>
<dbReference type="NCBIfam" id="TIGR01521">
    <property type="entry name" value="FruBisAldo_II_B"/>
    <property type="match status" value="1"/>
</dbReference>
<dbReference type="PROSITE" id="PS00602">
    <property type="entry name" value="ALDOLASE_CLASS_II_1"/>
    <property type="match status" value="1"/>
</dbReference>
<evidence type="ECO:0000256" key="1">
    <source>
        <dbReference type="ARBA" id="ARBA00000441"/>
    </source>
</evidence>
<dbReference type="NCBIfam" id="TIGR00167">
    <property type="entry name" value="cbbA"/>
    <property type="match status" value="1"/>
</dbReference>
<dbReference type="GO" id="GO:0006096">
    <property type="term" value="P:glycolytic process"/>
    <property type="evidence" value="ECO:0007669"/>
    <property type="project" value="UniProtKB-UniPathway"/>
</dbReference>
<dbReference type="PANTHER" id="PTHR30304">
    <property type="entry name" value="D-TAGATOSE-1,6-BISPHOSPHATE ALDOLASE"/>
    <property type="match status" value="1"/>
</dbReference>
<comment type="similarity">
    <text evidence="4 12">Belongs to the class II fructose-bisphosphate aldolase family.</text>
</comment>
<evidence type="ECO:0000256" key="10">
    <source>
        <dbReference type="PIRSR" id="PIRSR001359-2"/>
    </source>
</evidence>
<evidence type="ECO:0000256" key="8">
    <source>
        <dbReference type="ARBA" id="ARBA00023239"/>
    </source>
</evidence>
<evidence type="ECO:0000256" key="2">
    <source>
        <dbReference type="ARBA" id="ARBA00002181"/>
    </source>
</evidence>
<feature type="binding site" evidence="10">
    <location>
        <position position="199"/>
    </location>
    <ligand>
        <name>dihydroxyacetone phosphate</name>
        <dbReference type="ChEBI" id="CHEBI:57642"/>
    </ligand>
</feature>
<proteinExistence type="inferred from homology"/>
<dbReference type="GO" id="GO:0008270">
    <property type="term" value="F:zinc ion binding"/>
    <property type="evidence" value="ECO:0007669"/>
    <property type="project" value="InterPro"/>
</dbReference>
<evidence type="ECO:0000256" key="12">
    <source>
        <dbReference type="RuleBase" id="RU365019"/>
    </source>
</evidence>
<sequence length="359" mass="38809">MALVPMRLLLDHAAENGYGIPAYNVNNMEQILAIMQAAQEADSPVILQASRGARQYAGENFLRHLILGAVETYPHLPIAMHQDHGNSPATCYSAIRNGFTSVMMDGSLEADAKTPASFEYNVSVTAEVVKVAHSVGASVEGELGCLGSLETGMGEAEDGHGAEGKLSREQLLTDPDEAVEFVERTQVDALAVAIGTSHGAYKFTRKPTGEILAISRIEEIHNRLPNTHLVMHGSSSVPQEWLDMINQYGGKIPETYGVPVEEIQKGIKSGVRKVNIDTDNRLAITAAFREAAAKDPSNFDPRHFLKPSIKYMKQVCLDRYQAFGTAGNASKIKQIPLDEFAAKYASGELAAKTKSAAKV</sequence>
<keyword evidence="14" id="KW-1185">Reference proteome</keyword>
<feature type="binding site" evidence="10">
    <location>
        <begin position="233"/>
        <end position="235"/>
    </location>
    <ligand>
        <name>dihydroxyacetone phosphate</name>
        <dbReference type="ChEBI" id="CHEBI:57642"/>
    </ligand>
</feature>
<comment type="cofactor">
    <cofactor evidence="11">
        <name>Zn(2+)</name>
        <dbReference type="ChEBI" id="CHEBI:29105"/>
    </cofactor>
    <text evidence="11">Binds 2 Zn(2+) ions per subunit. One is catalytic and the other provides a structural contribution.</text>
</comment>
<organism evidence="13 14">
    <name type="scientific">Plectonema cf. radiosum LEGE 06105</name>
    <dbReference type="NCBI Taxonomy" id="945769"/>
    <lineage>
        <taxon>Bacteria</taxon>
        <taxon>Bacillati</taxon>
        <taxon>Cyanobacteriota</taxon>
        <taxon>Cyanophyceae</taxon>
        <taxon>Oscillatoriophycideae</taxon>
        <taxon>Oscillatoriales</taxon>
        <taxon>Microcoleaceae</taxon>
        <taxon>Plectonema</taxon>
    </lineage>
</organism>
<dbReference type="InterPro" id="IPR000771">
    <property type="entry name" value="FBA_II"/>
</dbReference>
<evidence type="ECO:0000256" key="5">
    <source>
        <dbReference type="ARBA" id="ARBA00022723"/>
    </source>
</evidence>
<evidence type="ECO:0000256" key="3">
    <source>
        <dbReference type="ARBA" id="ARBA00004714"/>
    </source>
</evidence>
<evidence type="ECO:0000313" key="14">
    <source>
        <dbReference type="Proteomes" id="UP000620559"/>
    </source>
</evidence>
<dbReference type="RefSeq" id="WP_193922895.1">
    <property type="nucleotide sequence ID" value="NZ_JADEWL010000077.1"/>
</dbReference>
<dbReference type="PIRSF" id="PIRSF001359">
    <property type="entry name" value="F_bP_aldolase_II"/>
    <property type="match status" value="1"/>
</dbReference>
<feature type="binding site" evidence="11">
    <location>
        <position position="232"/>
    </location>
    <ligand>
        <name>Zn(2+)</name>
        <dbReference type="ChEBI" id="CHEBI:29105"/>
        <label>1</label>
        <note>catalytic</note>
    </ligand>
</feature>
<keyword evidence="8 12" id="KW-0456">Lyase</keyword>
<protein>
    <recommendedName>
        <fullName evidence="12">Fructose-1,6-bisphosphate aldolase</fullName>
        <shortName evidence="12">FBP aldolase</shortName>
        <ecNumber evidence="12">4.1.2.13</ecNumber>
    </recommendedName>
</protein>
<evidence type="ECO:0000256" key="11">
    <source>
        <dbReference type="PIRSR" id="PIRSR001359-3"/>
    </source>
</evidence>
<dbReference type="InterPro" id="IPR050246">
    <property type="entry name" value="Class_II_FBP_aldolase"/>
</dbReference>
<evidence type="ECO:0000313" key="13">
    <source>
        <dbReference type="EMBL" id="MBE9214928.1"/>
    </source>
</evidence>
<feature type="binding site" evidence="11">
    <location>
        <position position="105"/>
    </location>
    <ligand>
        <name>Zn(2+)</name>
        <dbReference type="ChEBI" id="CHEBI:29105"/>
        <label>2</label>
    </ligand>
</feature>
<evidence type="ECO:0000256" key="9">
    <source>
        <dbReference type="PIRSR" id="PIRSR001359-1"/>
    </source>
</evidence>